<protein>
    <recommendedName>
        <fullName evidence="3">Competence protein ComFB</fullName>
    </recommendedName>
</protein>
<reference evidence="1" key="1">
    <citation type="submission" date="2018-01" db="EMBL/GenBank/DDBJ databases">
        <authorList>
            <person name="Yu X.-D."/>
        </authorList>
    </citation>
    <scope>NUCLEOTIDE SEQUENCE</scope>
    <source>
        <strain evidence="1">ZX-21</strain>
    </source>
</reference>
<name>A0A2S4HGR9_9GAMM</name>
<dbReference type="RefSeq" id="WP_103684081.1">
    <property type="nucleotide sequence ID" value="NZ_PQGG01000019.1"/>
</dbReference>
<dbReference type="Proteomes" id="UP000237222">
    <property type="component" value="Unassembled WGS sequence"/>
</dbReference>
<evidence type="ECO:0008006" key="3">
    <source>
        <dbReference type="Google" id="ProtNLM"/>
    </source>
</evidence>
<dbReference type="InterPro" id="IPR019657">
    <property type="entry name" value="ComFB"/>
</dbReference>
<dbReference type="AlphaFoldDB" id="A0A2S4HGR9"/>
<proteinExistence type="predicted"/>
<sequence>MLISDRITNFSEILLEDAIAKRQLEKSMSEEHLQDVICLTLNQLRPQYVKSTMDMRINLSPEEYQSALRGIDTALEKAISIVKSGRREAMRD</sequence>
<comment type="caution">
    <text evidence="1">The sequence shown here is derived from an EMBL/GenBank/DDBJ whole genome shotgun (WGS) entry which is preliminary data.</text>
</comment>
<organism evidence="1 2">
    <name type="scientific">Zhongshania marina</name>
    <dbReference type="NCBI Taxonomy" id="2304603"/>
    <lineage>
        <taxon>Bacteria</taxon>
        <taxon>Pseudomonadati</taxon>
        <taxon>Pseudomonadota</taxon>
        <taxon>Gammaproteobacteria</taxon>
        <taxon>Cellvibrionales</taxon>
        <taxon>Spongiibacteraceae</taxon>
        <taxon>Zhongshania</taxon>
    </lineage>
</organism>
<dbReference type="EMBL" id="PQGG01000019">
    <property type="protein sequence ID" value="POP53139.1"/>
    <property type="molecule type" value="Genomic_DNA"/>
</dbReference>
<accession>A0A2S4HGR9</accession>
<evidence type="ECO:0000313" key="1">
    <source>
        <dbReference type="EMBL" id="POP53139.1"/>
    </source>
</evidence>
<gene>
    <name evidence="1" type="ORF">C0068_08600</name>
</gene>
<dbReference type="OrthoDB" id="5895647at2"/>
<evidence type="ECO:0000313" key="2">
    <source>
        <dbReference type="Proteomes" id="UP000237222"/>
    </source>
</evidence>
<dbReference type="Pfam" id="PF10719">
    <property type="entry name" value="ComFB"/>
    <property type="match status" value="1"/>
</dbReference>